<dbReference type="AlphaFoldDB" id="A0A1L3ZQ19"/>
<geneLocation type="plasmid" evidence="2">
    <name>unnamed8 sequence</name>
</geneLocation>
<accession>A0A1L3ZQ19</accession>
<dbReference type="EMBL" id="CP018236">
    <property type="protein sequence ID" value="API57749.1"/>
    <property type="molecule type" value="Genomic_DNA"/>
</dbReference>
<keyword evidence="1" id="KW-0614">Plasmid</keyword>
<proteinExistence type="predicted"/>
<evidence type="ECO:0000313" key="1">
    <source>
        <dbReference type="EMBL" id="API57749.1"/>
    </source>
</evidence>
<dbReference type="Proteomes" id="UP000183050">
    <property type="component" value="Plasmid unnamed8"/>
</dbReference>
<organism evidence="1 2">
    <name type="scientific">Rhizobium leguminosarum</name>
    <dbReference type="NCBI Taxonomy" id="384"/>
    <lineage>
        <taxon>Bacteria</taxon>
        <taxon>Pseudomonadati</taxon>
        <taxon>Pseudomonadota</taxon>
        <taxon>Alphaproteobacteria</taxon>
        <taxon>Hyphomicrobiales</taxon>
        <taxon>Rhizobiaceae</taxon>
        <taxon>Rhizobium/Agrobacterium group</taxon>
        <taxon>Rhizobium</taxon>
    </lineage>
</organism>
<gene>
    <name evidence="1" type="ORF">BMW22_41525</name>
</gene>
<sequence length="177" mass="19702">MERYRNGFRAGQPITIEDAELDNWSRLQVACSRRYLYASPNDFNFARAILAKNASLRTVETHVSMGEMGSGPPRRQGMPAGLQLVVYGRYDSCLLTIAEVDEAGEGLTARTENLDLLQQVSVDPDELKVELYDNGRVRRGMSAACVECFGEPQFGWFRVVHRDGADRVPRGGVGSEE</sequence>
<evidence type="ECO:0000313" key="2">
    <source>
        <dbReference type="Proteomes" id="UP000183050"/>
    </source>
</evidence>
<name>A0A1L3ZQ19_RHILE</name>
<reference evidence="1 2" key="1">
    <citation type="submission" date="2016-11" db="EMBL/GenBank/DDBJ databases">
        <title>Rhizobium leguminosarum bv. viciae strain Vaf12 isolated from Vavilovia formosa root nodules from Russia, Dagestan.</title>
        <authorList>
            <person name="Kimeklis A."/>
        </authorList>
    </citation>
    <scope>NUCLEOTIDE SEQUENCE [LARGE SCALE GENOMIC DNA]</scope>
    <source>
        <strain evidence="1 2">Vaf-108</strain>
        <plasmid evidence="2">Plasmid unnamed8 sequence</plasmid>
    </source>
</reference>
<protein>
    <submittedName>
        <fullName evidence="1">Uncharacterized protein</fullName>
    </submittedName>
</protein>